<feature type="signal peptide" evidence="1">
    <location>
        <begin position="1"/>
        <end position="16"/>
    </location>
</feature>
<dbReference type="Pfam" id="PF12697">
    <property type="entry name" value="Abhydrolase_6"/>
    <property type="match status" value="1"/>
</dbReference>
<dbReference type="InterPro" id="IPR000073">
    <property type="entry name" value="AB_hydrolase_1"/>
</dbReference>
<evidence type="ECO:0000313" key="4">
    <source>
        <dbReference type="Proteomes" id="UP001379533"/>
    </source>
</evidence>
<organism evidence="3 4">
    <name type="scientific">Pendulispora brunnea</name>
    <dbReference type="NCBI Taxonomy" id="2905690"/>
    <lineage>
        <taxon>Bacteria</taxon>
        <taxon>Pseudomonadati</taxon>
        <taxon>Myxococcota</taxon>
        <taxon>Myxococcia</taxon>
        <taxon>Myxococcales</taxon>
        <taxon>Sorangiineae</taxon>
        <taxon>Pendulisporaceae</taxon>
        <taxon>Pendulispora</taxon>
    </lineage>
</organism>
<proteinExistence type="predicted"/>
<dbReference type="Proteomes" id="UP001379533">
    <property type="component" value="Chromosome"/>
</dbReference>
<dbReference type="PRINTS" id="PR00111">
    <property type="entry name" value="ABHYDROLASE"/>
</dbReference>
<dbReference type="EMBL" id="CP089982">
    <property type="protein sequence ID" value="WXA90659.1"/>
    <property type="molecule type" value="Genomic_DNA"/>
</dbReference>
<accession>A0ABZ2JW18</accession>
<evidence type="ECO:0000259" key="2">
    <source>
        <dbReference type="Pfam" id="PF12697"/>
    </source>
</evidence>
<dbReference type="GO" id="GO:0016787">
    <property type="term" value="F:hydrolase activity"/>
    <property type="evidence" value="ECO:0007669"/>
    <property type="project" value="UniProtKB-KW"/>
</dbReference>
<keyword evidence="3" id="KW-0378">Hydrolase</keyword>
<feature type="chain" id="PRO_5045545732" evidence="1">
    <location>
        <begin position="17"/>
        <end position="283"/>
    </location>
</feature>
<name>A0ABZ2JW18_9BACT</name>
<keyword evidence="4" id="KW-1185">Reference proteome</keyword>
<evidence type="ECO:0000256" key="1">
    <source>
        <dbReference type="SAM" id="SignalP"/>
    </source>
</evidence>
<sequence>MLVQRMWLALSLVLLATVAGCGSSDDDGPPNADPGAATAKYASVNGMQMYYEERGQGAPLVVLNGGLCTIASCVGPLLPTWAKTRRVIAVEQQGHGHTNDIDRPLTYDHMAEDVVVLLERLGIAKADFFGYSDGGIVALRLGIRHPNLIRRMVTLSAYHDSRGLEPGLIEQMEQLTPEAVPPSMKEDYAKVAPDPSKWPVLVEKVKRLGIDFQGFPDAEVRTIPVPVLIVMGDHDIMTTQYGEELSRLLPNAQLVVLPGADHFSIATHAETILSKSTAFLDAP</sequence>
<dbReference type="PANTHER" id="PTHR43433:SF5">
    <property type="entry name" value="AB HYDROLASE-1 DOMAIN-CONTAINING PROTEIN"/>
    <property type="match status" value="1"/>
</dbReference>
<dbReference type="InterPro" id="IPR050471">
    <property type="entry name" value="AB_hydrolase"/>
</dbReference>
<dbReference type="RefSeq" id="WP_394841277.1">
    <property type="nucleotide sequence ID" value="NZ_CP089982.1"/>
</dbReference>
<dbReference type="Gene3D" id="3.40.50.1820">
    <property type="entry name" value="alpha/beta hydrolase"/>
    <property type="match status" value="1"/>
</dbReference>
<evidence type="ECO:0000313" key="3">
    <source>
        <dbReference type="EMBL" id="WXA90659.1"/>
    </source>
</evidence>
<protein>
    <submittedName>
        <fullName evidence="3">Alpha/beta hydrolase</fullName>
    </submittedName>
</protein>
<reference evidence="3 4" key="1">
    <citation type="submission" date="2021-12" db="EMBL/GenBank/DDBJ databases">
        <title>Discovery of the Pendulisporaceae a myxobacterial family with distinct sporulation behavior and unique specialized metabolism.</title>
        <authorList>
            <person name="Garcia R."/>
            <person name="Popoff A."/>
            <person name="Bader C.D."/>
            <person name="Loehr J."/>
            <person name="Walesch S."/>
            <person name="Walt C."/>
            <person name="Boldt J."/>
            <person name="Bunk B."/>
            <person name="Haeckl F.J.F.P.J."/>
            <person name="Gunesch A.P."/>
            <person name="Birkelbach J."/>
            <person name="Nuebel U."/>
            <person name="Pietschmann T."/>
            <person name="Bach T."/>
            <person name="Mueller R."/>
        </authorList>
    </citation>
    <scope>NUCLEOTIDE SEQUENCE [LARGE SCALE GENOMIC DNA]</scope>
    <source>
        <strain evidence="3 4">MSr12523</strain>
    </source>
</reference>
<dbReference type="PROSITE" id="PS51257">
    <property type="entry name" value="PROKAR_LIPOPROTEIN"/>
    <property type="match status" value="1"/>
</dbReference>
<dbReference type="SUPFAM" id="SSF53474">
    <property type="entry name" value="alpha/beta-Hydrolases"/>
    <property type="match status" value="1"/>
</dbReference>
<dbReference type="InterPro" id="IPR029058">
    <property type="entry name" value="AB_hydrolase_fold"/>
</dbReference>
<dbReference type="PANTHER" id="PTHR43433">
    <property type="entry name" value="HYDROLASE, ALPHA/BETA FOLD FAMILY PROTEIN"/>
    <property type="match status" value="1"/>
</dbReference>
<feature type="domain" description="AB hydrolase-1" evidence="2">
    <location>
        <begin position="61"/>
        <end position="269"/>
    </location>
</feature>
<keyword evidence="1" id="KW-0732">Signal</keyword>
<gene>
    <name evidence="3" type="ORF">LZC95_29930</name>
</gene>